<gene>
    <name evidence="5" type="ORF">ACRE_088030</name>
</gene>
<dbReference type="PROSITE" id="PS01167">
    <property type="entry name" value="RIBOSOMAL_L17"/>
    <property type="match status" value="1"/>
</dbReference>
<organism evidence="5 6">
    <name type="scientific">Hapsidospora chrysogenum (strain ATCC 11550 / CBS 779.69 / DSM 880 / IAM 14645 / JCM 23072 / IMI 49137)</name>
    <name type="common">Acremonium chrysogenum</name>
    <dbReference type="NCBI Taxonomy" id="857340"/>
    <lineage>
        <taxon>Eukaryota</taxon>
        <taxon>Fungi</taxon>
        <taxon>Dikarya</taxon>
        <taxon>Ascomycota</taxon>
        <taxon>Pezizomycotina</taxon>
        <taxon>Sordariomycetes</taxon>
        <taxon>Hypocreomycetidae</taxon>
        <taxon>Hypocreales</taxon>
        <taxon>Bionectriaceae</taxon>
        <taxon>Hapsidospora</taxon>
    </lineage>
</organism>
<protein>
    <submittedName>
        <fullName evidence="5">54S ribosomal protein L8-like protein</fullName>
    </submittedName>
</protein>
<dbReference type="Pfam" id="PF01196">
    <property type="entry name" value="Ribosomal_L17"/>
    <property type="match status" value="1"/>
</dbReference>
<keyword evidence="2 4" id="KW-0689">Ribosomal protein</keyword>
<proteinExistence type="inferred from homology"/>
<dbReference type="OrthoDB" id="275000at2759"/>
<evidence type="ECO:0000256" key="4">
    <source>
        <dbReference type="RuleBase" id="RU000660"/>
    </source>
</evidence>
<evidence type="ECO:0000256" key="1">
    <source>
        <dbReference type="ARBA" id="ARBA00008777"/>
    </source>
</evidence>
<keyword evidence="6" id="KW-1185">Reference proteome</keyword>
<sequence length="265" mass="29771">MAGGLVKYRHLSRDSAARQALLRGLVTQLVHHEHIVTTHAKAKEAQRLAEKLVTLAKKDNETSRRSVQGILYEPQQYMPKVFGELRKRYETRKGGYTRVTRTEPRDKHDQAETSILEFVDGPKDTKFMMTAKTVARDRLLGRTATPVTVMNVKKVTAYRGEREFEEMVQRFMLLSQEDAGPPLDGGQQGSNGRPHWEPKVANFKMPKGKGAPGQSAVNYLARVQEGSVHETEASELADIERKRIESLAADIVPDSHKRGGEDAKQ</sequence>
<reference evidence="6" key="1">
    <citation type="journal article" date="2014" name="Genome Announc.">
        <title>Genome sequence and annotation of Acremonium chrysogenum, producer of the beta-lactam antibiotic cephalosporin C.</title>
        <authorList>
            <person name="Terfehr D."/>
            <person name="Dahlmann T.A."/>
            <person name="Specht T."/>
            <person name="Zadra I."/>
            <person name="Kuernsteiner H."/>
            <person name="Kueck U."/>
        </authorList>
    </citation>
    <scope>NUCLEOTIDE SEQUENCE [LARGE SCALE GENOMIC DNA]</scope>
    <source>
        <strain evidence="6">ATCC 11550 / CBS 779.69 / DSM 880 / IAM 14645 / JCM 23072 / IMI 49137</strain>
    </source>
</reference>
<dbReference type="STRING" id="857340.A0A086STS4"/>
<dbReference type="PANTHER" id="PTHR14413">
    <property type="entry name" value="RIBOSOMAL PROTEIN L17"/>
    <property type="match status" value="1"/>
</dbReference>
<dbReference type="PANTHER" id="PTHR14413:SF16">
    <property type="entry name" value="LARGE RIBOSOMAL SUBUNIT PROTEIN BL17M"/>
    <property type="match status" value="1"/>
</dbReference>
<dbReference type="AlphaFoldDB" id="A0A086STS4"/>
<dbReference type="Proteomes" id="UP000029964">
    <property type="component" value="Unassembled WGS sequence"/>
</dbReference>
<dbReference type="GO" id="GO:0005762">
    <property type="term" value="C:mitochondrial large ribosomal subunit"/>
    <property type="evidence" value="ECO:0007669"/>
    <property type="project" value="TreeGrafter"/>
</dbReference>
<dbReference type="GO" id="GO:0006412">
    <property type="term" value="P:translation"/>
    <property type="evidence" value="ECO:0007669"/>
    <property type="project" value="InterPro"/>
</dbReference>
<dbReference type="InterPro" id="IPR047859">
    <property type="entry name" value="Ribosomal_bL17_CS"/>
</dbReference>
<dbReference type="GO" id="GO:0003735">
    <property type="term" value="F:structural constituent of ribosome"/>
    <property type="evidence" value="ECO:0007669"/>
    <property type="project" value="InterPro"/>
</dbReference>
<evidence type="ECO:0000256" key="3">
    <source>
        <dbReference type="ARBA" id="ARBA00023274"/>
    </source>
</evidence>
<dbReference type="NCBIfam" id="TIGR00059">
    <property type="entry name" value="L17"/>
    <property type="match status" value="1"/>
</dbReference>
<dbReference type="HOGENOM" id="CLU_1049579_0_0_1"/>
<accession>A0A086STS4</accession>
<dbReference type="InterPro" id="IPR036373">
    <property type="entry name" value="Ribosomal_bL17_sf"/>
</dbReference>
<evidence type="ECO:0000313" key="5">
    <source>
        <dbReference type="EMBL" id="KFH40506.1"/>
    </source>
</evidence>
<name>A0A086STS4_HAPC1</name>
<evidence type="ECO:0000256" key="2">
    <source>
        <dbReference type="ARBA" id="ARBA00022980"/>
    </source>
</evidence>
<keyword evidence="3 4" id="KW-0687">Ribonucleoprotein</keyword>
<dbReference type="SUPFAM" id="SSF64263">
    <property type="entry name" value="Prokaryotic ribosomal protein L17"/>
    <property type="match status" value="1"/>
</dbReference>
<comment type="caution">
    <text evidence="5">The sequence shown here is derived from an EMBL/GenBank/DDBJ whole genome shotgun (WGS) entry which is preliminary data.</text>
</comment>
<evidence type="ECO:0000313" key="6">
    <source>
        <dbReference type="Proteomes" id="UP000029964"/>
    </source>
</evidence>
<dbReference type="EMBL" id="JPKY01000194">
    <property type="protein sequence ID" value="KFH40506.1"/>
    <property type="molecule type" value="Genomic_DNA"/>
</dbReference>
<comment type="similarity">
    <text evidence="1 4">Belongs to the bacterial ribosomal protein bL17 family.</text>
</comment>
<dbReference type="InterPro" id="IPR000456">
    <property type="entry name" value="Ribosomal_bL17"/>
</dbReference>
<dbReference type="Gene3D" id="3.90.1030.10">
    <property type="entry name" value="Ribosomal protein L17"/>
    <property type="match status" value="1"/>
</dbReference>